<dbReference type="GeneID" id="55987873"/>
<dbReference type="RefSeq" id="XP_035339461.1">
    <property type="nucleotide sequence ID" value="XM_035483568.1"/>
</dbReference>
<dbReference type="KEGG" id="trg:TRUGW13939_00360"/>
<feature type="region of interest" description="Disordered" evidence="1">
    <location>
        <begin position="1"/>
        <end position="58"/>
    </location>
</feature>
<dbReference type="EMBL" id="CP055898">
    <property type="protein sequence ID" value="QKX53282.1"/>
    <property type="molecule type" value="Genomic_DNA"/>
</dbReference>
<keyword evidence="3" id="KW-1185">Reference proteome</keyword>
<feature type="compositionally biased region" description="Basic and acidic residues" evidence="1">
    <location>
        <begin position="14"/>
        <end position="23"/>
    </location>
</feature>
<evidence type="ECO:0000256" key="1">
    <source>
        <dbReference type="SAM" id="MobiDB-lite"/>
    </source>
</evidence>
<name>A0A7H8QI55_TALRU</name>
<accession>A0A7H8QI55</accession>
<feature type="compositionally biased region" description="Pro residues" evidence="1">
    <location>
        <begin position="1"/>
        <end position="13"/>
    </location>
</feature>
<dbReference type="AlphaFoldDB" id="A0A7H8QI55"/>
<gene>
    <name evidence="2" type="ORF">TRUGW13939_00360</name>
</gene>
<dbReference type="Proteomes" id="UP000509510">
    <property type="component" value="Chromosome I"/>
</dbReference>
<reference evidence="3" key="1">
    <citation type="submission" date="2020-06" db="EMBL/GenBank/DDBJ databases">
        <title>A chromosome-scale genome assembly of Talaromyces rugulosus W13939.</title>
        <authorList>
            <person name="Wang B."/>
            <person name="Guo L."/>
            <person name="Ye K."/>
            <person name="Wang L."/>
        </authorList>
    </citation>
    <scope>NUCLEOTIDE SEQUENCE [LARGE SCALE GENOMIC DNA]</scope>
    <source>
        <strain evidence="3">W13939</strain>
    </source>
</reference>
<protein>
    <submittedName>
        <fullName evidence="2">Uncharacterized protein</fullName>
    </submittedName>
</protein>
<organism evidence="2 3">
    <name type="scientific">Talaromyces rugulosus</name>
    <name type="common">Penicillium rugulosum</name>
    <dbReference type="NCBI Taxonomy" id="121627"/>
    <lineage>
        <taxon>Eukaryota</taxon>
        <taxon>Fungi</taxon>
        <taxon>Dikarya</taxon>
        <taxon>Ascomycota</taxon>
        <taxon>Pezizomycotina</taxon>
        <taxon>Eurotiomycetes</taxon>
        <taxon>Eurotiomycetidae</taxon>
        <taxon>Eurotiales</taxon>
        <taxon>Trichocomaceae</taxon>
        <taxon>Talaromyces</taxon>
        <taxon>Talaromyces sect. Islandici</taxon>
    </lineage>
</organism>
<proteinExistence type="predicted"/>
<sequence>MIPPPPLASPTPSEPHHPSDLPRLELVAFPLKPPALPSTSNSQYAGEQGLDGQCRTGRRNQRVLKQINMGRMGVAKIGNFAGEAHAGIGGVIVVDAESEQVGKDGQEEGDCIVDS</sequence>
<evidence type="ECO:0000313" key="2">
    <source>
        <dbReference type="EMBL" id="QKX53282.1"/>
    </source>
</evidence>
<evidence type="ECO:0000313" key="3">
    <source>
        <dbReference type="Proteomes" id="UP000509510"/>
    </source>
</evidence>